<evidence type="ECO:0000313" key="2">
    <source>
        <dbReference type="EMBL" id="VAX20165.1"/>
    </source>
</evidence>
<dbReference type="InterPro" id="IPR002733">
    <property type="entry name" value="AMMECR1_domain"/>
</dbReference>
<sequence length="185" mass="20262">MRLDLSSEERRILLRAARDAIRARLDHTGEPSNTRLTPSLQARCGAFVTLYKGGSLRGCVGYTETDKSLYETVISAAKAAAFHDSRFNPVTFDELGSIDIEISVLGPATPIDNWENIEIGKHGIILEKGRFRALFLPQVALENGWDLPATLSHLARKAGVPEDGWRAGASFMVFTSIKFGEVDAS</sequence>
<dbReference type="AlphaFoldDB" id="A0A3B1CMP2"/>
<protein>
    <submittedName>
        <fullName evidence="2">COG2078: Uncharacterized ACR</fullName>
    </submittedName>
</protein>
<dbReference type="Gene3D" id="3.30.700.20">
    <property type="entry name" value="Hypothetical protein ph0010, domain 1"/>
    <property type="match status" value="1"/>
</dbReference>
<dbReference type="NCBIfam" id="TIGR00296">
    <property type="entry name" value="TIGR00296 family protein"/>
    <property type="match status" value="1"/>
</dbReference>
<proteinExistence type="predicted"/>
<dbReference type="Pfam" id="PF01871">
    <property type="entry name" value="AMMECR1"/>
    <property type="match status" value="1"/>
</dbReference>
<organism evidence="2">
    <name type="scientific">hydrothermal vent metagenome</name>
    <dbReference type="NCBI Taxonomy" id="652676"/>
    <lineage>
        <taxon>unclassified sequences</taxon>
        <taxon>metagenomes</taxon>
        <taxon>ecological metagenomes</taxon>
    </lineage>
</organism>
<dbReference type="PROSITE" id="PS51112">
    <property type="entry name" value="AMMECR1"/>
    <property type="match status" value="1"/>
</dbReference>
<dbReference type="EMBL" id="UOGE01000052">
    <property type="protein sequence ID" value="VAX20165.1"/>
    <property type="molecule type" value="Genomic_DNA"/>
</dbReference>
<dbReference type="InterPro" id="IPR023473">
    <property type="entry name" value="AMMECR1"/>
</dbReference>
<dbReference type="InterPro" id="IPR027485">
    <property type="entry name" value="AMMECR1_N"/>
</dbReference>
<name>A0A3B1CMP2_9ZZZZ</name>
<reference evidence="2" key="1">
    <citation type="submission" date="2018-06" db="EMBL/GenBank/DDBJ databases">
        <authorList>
            <person name="Zhirakovskaya E."/>
        </authorList>
    </citation>
    <scope>NUCLEOTIDE SEQUENCE</scope>
</reference>
<dbReference type="PANTHER" id="PTHR13016">
    <property type="entry name" value="AMMECR1 HOMOLOG"/>
    <property type="match status" value="1"/>
</dbReference>
<dbReference type="PANTHER" id="PTHR13016:SF0">
    <property type="entry name" value="AMME SYNDROME CANDIDATE GENE 1 PROTEIN"/>
    <property type="match status" value="1"/>
</dbReference>
<feature type="domain" description="AMMECR1" evidence="1">
    <location>
        <begin position="8"/>
        <end position="185"/>
    </location>
</feature>
<evidence type="ECO:0000259" key="1">
    <source>
        <dbReference type="PROSITE" id="PS51112"/>
    </source>
</evidence>
<dbReference type="NCBIfam" id="TIGR04335">
    <property type="entry name" value="AmmeMemoSam_A"/>
    <property type="match status" value="1"/>
</dbReference>
<dbReference type="InterPro" id="IPR027623">
    <property type="entry name" value="AmmeMemoSam_A"/>
</dbReference>
<dbReference type="InterPro" id="IPR036071">
    <property type="entry name" value="AMMECR1_dom_sf"/>
</dbReference>
<gene>
    <name evidence="2" type="ORF">MNBD_NITROSPINAE02-1229</name>
</gene>
<accession>A0A3B1CMP2</accession>
<dbReference type="Gene3D" id="3.30.1490.150">
    <property type="entry name" value="Hypothetical protein ph0010, domain 2"/>
    <property type="match status" value="1"/>
</dbReference>
<dbReference type="SUPFAM" id="SSF143447">
    <property type="entry name" value="AMMECR1-like"/>
    <property type="match status" value="1"/>
</dbReference>